<evidence type="ECO:0000256" key="1">
    <source>
        <dbReference type="ARBA" id="ARBA00004496"/>
    </source>
</evidence>
<evidence type="ECO:0000256" key="3">
    <source>
        <dbReference type="ARBA" id="ARBA00022741"/>
    </source>
</evidence>
<evidence type="ECO:0000256" key="7">
    <source>
        <dbReference type="HAMAP-Rule" id="MF_01894"/>
    </source>
</evidence>
<dbReference type="Proteomes" id="UP000197032">
    <property type="component" value="Unassembled WGS sequence"/>
</dbReference>
<gene>
    <name evidence="7" type="primary">smc</name>
    <name evidence="9" type="ORF">KKC1_02090</name>
</gene>
<feature type="binding site" evidence="7">
    <location>
        <begin position="32"/>
        <end position="39"/>
    </location>
    <ligand>
        <name>ATP</name>
        <dbReference type="ChEBI" id="CHEBI:30616"/>
    </ligand>
</feature>
<evidence type="ECO:0000313" key="10">
    <source>
        <dbReference type="Proteomes" id="UP000197032"/>
    </source>
</evidence>
<feature type="coiled-coil region" evidence="7">
    <location>
        <begin position="423"/>
        <end position="499"/>
    </location>
</feature>
<dbReference type="SUPFAM" id="SSF52540">
    <property type="entry name" value="P-loop containing nucleoside triphosphate hydrolases"/>
    <property type="match status" value="1"/>
</dbReference>
<feature type="coiled-coil region" evidence="7">
    <location>
        <begin position="992"/>
        <end position="1019"/>
    </location>
</feature>
<dbReference type="GO" id="GO:0006260">
    <property type="term" value="P:DNA replication"/>
    <property type="evidence" value="ECO:0007669"/>
    <property type="project" value="UniProtKB-UniRule"/>
</dbReference>
<comment type="caution">
    <text evidence="9">The sequence shown here is derived from an EMBL/GenBank/DDBJ whole genome shotgun (WGS) entry which is preliminary data.</text>
</comment>
<dbReference type="GO" id="GO:0030261">
    <property type="term" value="P:chromosome condensation"/>
    <property type="evidence" value="ECO:0007669"/>
    <property type="project" value="InterPro"/>
</dbReference>
<dbReference type="GO" id="GO:0005694">
    <property type="term" value="C:chromosome"/>
    <property type="evidence" value="ECO:0007669"/>
    <property type="project" value="InterPro"/>
</dbReference>
<keyword evidence="10" id="KW-1185">Reference proteome</keyword>
<dbReference type="Gene3D" id="3.30.70.1620">
    <property type="match status" value="1"/>
</dbReference>
<dbReference type="NCBIfam" id="TIGR02168">
    <property type="entry name" value="SMC_prok_B"/>
    <property type="match status" value="1"/>
</dbReference>
<name>A0A1Z5HNU2_9FIRM</name>
<feature type="domain" description="SMC hinge" evidence="8">
    <location>
        <begin position="524"/>
        <end position="642"/>
    </location>
</feature>
<dbReference type="Pfam" id="PF06470">
    <property type="entry name" value="SMC_hinge"/>
    <property type="match status" value="1"/>
</dbReference>
<keyword evidence="6 7" id="KW-0238">DNA-binding</keyword>
<comment type="subunit">
    <text evidence="7">Homodimer.</text>
</comment>
<dbReference type="InterPro" id="IPR024704">
    <property type="entry name" value="SMC"/>
</dbReference>
<dbReference type="Gene3D" id="1.10.287.1490">
    <property type="match status" value="2"/>
</dbReference>
<dbReference type="RefSeq" id="WP_088552644.1">
    <property type="nucleotide sequence ID" value="NZ_BDGJ01000004.1"/>
</dbReference>
<comment type="domain">
    <text evidence="7">Contains large globular domains required for ATP hydrolysis at each terminus and a third globular domain forming a flexible hinge near the middle of the molecule. These domains are separated by coiled-coil structures.</text>
</comment>
<sequence length="1191" mass="136789">MYLKRLELQGFKSFADKVQLDFGPGITVIVGPNGSGKSNITDAVRWVLGEQSAKTLRGFKMEDVIFAGSDKRKAVSRAEVSLIFDNSDGMLPLDFNEVAATRRLFRSGESTYLINKTPCRLRDLQDLFLNTGLGKEAFSIIGQGNVTEILNSRPEERRGLIEEAAGVVKYRRRKKEAQRKLEETRNSLERINDLILELQSQLEPLKKQAEKASEYKKLEKELKELELELINYELRMLQEQLEEAAGEVEEWKNALAMRQAQAYQVREAGERARSELQKVDKQVSRLMEEVYELTNETERAEGAVSVTLERIKSLQEKLFRLQAERKELARKLEDLGAKFAQREEEHRHLQDQIAAKEQAVREQETELASLERELKEQESKEKQAKAELFDLLNEISHGRNEFTRQEQQLHGAVQRSLRLEENFKSLKGNKEKIIQKIKELEVRLKACKVDFGNLEGKRRELLRQREEEQQKLVGRQESLNKLKEEARQASSRLQVLQEMENSYEGYQGGVRAVLKACREKSICTGIYGVVAEILRVPTSYERAVEVALGGALQYIVTDTARHARQAIEFLKREKAGRATFLPLEVIKPRVLPPEAQKVLSWSGVLGAAADLVRCEEKFASVVKYLLGGVLVTSNLKVAQKVARALGYNLKVVTLEGDVINPGGSFTGGSYRKSGSSLLARLRQIRQLKEQLKYLNEEIEREEQLTKMQQEKLVQVTEQINQVEEEIREARLVIAGLQRDLEHFRQELEEIKESEGVLEVELEETREEINRLNSGKKELEAKLDQLKVREKNLTEIIDRCREKIENLQSKKEKKIGAITELRIELASLRQEETGLQHFLKDFYQTRDEYEKALARRQKELEDTENRMAEATEERSKLENRLRELKKVKSRKEAELELLRQEREKCAADLQRKEEEIKVAQRQIDEVKEKLHRAEINYARLEAERANREKTIHERFGLTLKEVLTKPSRIDDPDAASKKVERLKKSIKRLGTVNMAALEDYRRLKERYDFLSRQRNDLFQAENYLQQVIQKMDAIMSKRFETTFAAVSQAFCEIFRRLFGGGRAELQLANPENLLETGVEIVAQPPGKKLQHLNLLSGGEKALTVIALLFALLRVKPSPLVILDEIDASLDENNVERFAALLKEFADRTQFIVISHRQGTMEVADALYGVTMQETGVSQLMSVRLGEASSRAS</sequence>
<feature type="coiled-coil region" evidence="7">
    <location>
        <begin position="167"/>
        <end position="394"/>
    </location>
</feature>
<comment type="subcellular location">
    <subcellularLocation>
        <location evidence="1 7">Cytoplasm</location>
    </subcellularLocation>
</comment>
<evidence type="ECO:0000256" key="6">
    <source>
        <dbReference type="ARBA" id="ARBA00023125"/>
    </source>
</evidence>
<dbReference type="GO" id="GO:0007062">
    <property type="term" value="P:sister chromatid cohesion"/>
    <property type="evidence" value="ECO:0007669"/>
    <property type="project" value="InterPro"/>
</dbReference>
<protein>
    <recommendedName>
        <fullName evidence="7">Chromosome partition protein Smc</fullName>
    </recommendedName>
</protein>
<evidence type="ECO:0000313" key="9">
    <source>
        <dbReference type="EMBL" id="GAW91047.1"/>
    </source>
</evidence>
<evidence type="ECO:0000256" key="2">
    <source>
        <dbReference type="ARBA" id="ARBA00022490"/>
    </source>
</evidence>
<dbReference type="Pfam" id="PF02463">
    <property type="entry name" value="SMC_N"/>
    <property type="match status" value="1"/>
</dbReference>
<dbReference type="SMART" id="SM00968">
    <property type="entry name" value="SMC_hinge"/>
    <property type="match status" value="1"/>
</dbReference>
<dbReference type="EMBL" id="BDGJ01000004">
    <property type="protein sequence ID" value="GAW91047.1"/>
    <property type="molecule type" value="Genomic_DNA"/>
</dbReference>
<dbReference type="InterPro" id="IPR027417">
    <property type="entry name" value="P-loop_NTPase"/>
</dbReference>
<dbReference type="PANTHER" id="PTHR43977">
    <property type="entry name" value="STRUCTURAL MAINTENANCE OF CHROMOSOMES PROTEIN 3"/>
    <property type="match status" value="1"/>
</dbReference>
<dbReference type="SUPFAM" id="SSF75553">
    <property type="entry name" value="Smc hinge domain"/>
    <property type="match status" value="1"/>
</dbReference>
<dbReference type="FunFam" id="3.40.50.300:FF:000901">
    <property type="entry name" value="Chromosome partition protein Smc"/>
    <property type="match status" value="1"/>
</dbReference>
<dbReference type="GO" id="GO:0007059">
    <property type="term" value="P:chromosome segregation"/>
    <property type="evidence" value="ECO:0007669"/>
    <property type="project" value="UniProtKB-UniRule"/>
</dbReference>
<proteinExistence type="inferred from homology"/>
<reference evidence="10" key="1">
    <citation type="journal article" date="2017" name="Appl. Environ. Microbiol.">
        <title>Genomic analysis of Calderihabitans maritimus KKC1, a thermophilic hydrogenogenic carboxydotrophic bacterium isolated from marine sediment.</title>
        <authorList>
            <person name="Omae K."/>
            <person name="Yoneda Y."/>
            <person name="Fukuyama Y."/>
            <person name="Yoshida T."/>
            <person name="Sako Y."/>
        </authorList>
    </citation>
    <scope>NUCLEOTIDE SEQUENCE [LARGE SCALE GENOMIC DNA]</scope>
    <source>
        <strain evidence="10">KKC1</strain>
    </source>
</reference>
<keyword evidence="3 7" id="KW-0547">Nucleotide-binding</keyword>
<evidence type="ECO:0000256" key="5">
    <source>
        <dbReference type="ARBA" id="ARBA00023054"/>
    </source>
</evidence>
<keyword evidence="2 7" id="KW-0963">Cytoplasm</keyword>
<feature type="coiled-coil region" evidence="7">
    <location>
        <begin position="677"/>
        <end position="949"/>
    </location>
</feature>
<dbReference type="HAMAP" id="MF_01894">
    <property type="entry name" value="Smc_prok"/>
    <property type="match status" value="1"/>
</dbReference>
<dbReference type="GO" id="GO:0003677">
    <property type="term" value="F:DNA binding"/>
    <property type="evidence" value="ECO:0007669"/>
    <property type="project" value="UniProtKB-UniRule"/>
</dbReference>
<evidence type="ECO:0000259" key="8">
    <source>
        <dbReference type="SMART" id="SM00968"/>
    </source>
</evidence>
<dbReference type="FunFam" id="3.40.50.300:FF:000984">
    <property type="entry name" value="Chromosome partition protein Smc"/>
    <property type="match status" value="1"/>
</dbReference>
<comment type="similarity">
    <text evidence="7">Belongs to the SMC family.</text>
</comment>
<dbReference type="InterPro" id="IPR036277">
    <property type="entry name" value="SMC_hinge_sf"/>
</dbReference>
<dbReference type="GO" id="GO:0016887">
    <property type="term" value="F:ATP hydrolysis activity"/>
    <property type="evidence" value="ECO:0007669"/>
    <property type="project" value="InterPro"/>
</dbReference>
<dbReference type="GO" id="GO:0005737">
    <property type="term" value="C:cytoplasm"/>
    <property type="evidence" value="ECO:0007669"/>
    <property type="project" value="UniProtKB-SubCell"/>
</dbReference>
<dbReference type="InterPro" id="IPR003395">
    <property type="entry name" value="RecF/RecN/SMC_N"/>
</dbReference>
<keyword evidence="5 7" id="KW-0175">Coiled coil</keyword>
<organism evidence="9 10">
    <name type="scientific">Calderihabitans maritimus</name>
    <dbReference type="NCBI Taxonomy" id="1246530"/>
    <lineage>
        <taxon>Bacteria</taxon>
        <taxon>Bacillati</taxon>
        <taxon>Bacillota</taxon>
        <taxon>Clostridia</taxon>
        <taxon>Neomoorellales</taxon>
        <taxon>Calderihabitantaceae</taxon>
        <taxon>Calderihabitans</taxon>
    </lineage>
</organism>
<dbReference type="InterPro" id="IPR010935">
    <property type="entry name" value="SMC_hinge"/>
</dbReference>
<keyword evidence="4 7" id="KW-0067">ATP-binding</keyword>
<dbReference type="PIRSF" id="PIRSF005719">
    <property type="entry name" value="SMC"/>
    <property type="match status" value="1"/>
</dbReference>
<accession>A0A1Z5HNU2</accession>
<comment type="function">
    <text evidence="7">Required for chromosome condensation and partitioning.</text>
</comment>
<dbReference type="AlphaFoldDB" id="A0A1Z5HNU2"/>
<dbReference type="GO" id="GO:0005524">
    <property type="term" value="F:ATP binding"/>
    <property type="evidence" value="ECO:0007669"/>
    <property type="project" value="UniProtKB-UniRule"/>
</dbReference>
<dbReference type="CDD" id="cd03278">
    <property type="entry name" value="ABC_SMC_barmotin"/>
    <property type="match status" value="2"/>
</dbReference>
<dbReference type="Gene3D" id="3.40.50.300">
    <property type="entry name" value="P-loop containing nucleotide triphosphate hydrolases"/>
    <property type="match status" value="2"/>
</dbReference>
<evidence type="ECO:0000256" key="4">
    <source>
        <dbReference type="ARBA" id="ARBA00022840"/>
    </source>
</evidence>
<dbReference type="InterPro" id="IPR011890">
    <property type="entry name" value="SMC_prok"/>
</dbReference>
<dbReference type="Gene3D" id="1.20.1060.20">
    <property type="match status" value="1"/>
</dbReference>
<dbReference type="OrthoDB" id="9808768at2"/>